<reference evidence="4 5" key="1">
    <citation type="submission" date="2022-03" db="EMBL/GenBank/DDBJ databases">
        <title>Ignatzschineria rhizosphaerae HR5S32.</title>
        <authorList>
            <person name="Sun J.Q."/>
            <person name="Feng J.Y."/>
        </authorList>
    </citation>
    <scope>NUCLEOTIDE SEQUENCE [LARGE SCALE GENOMIC DNA]</scope>
    <source>
        <strain evidence="4 5">HR5S32</strain>
    </source>
</reference>
<dbReference type="Gene3D" id="1.10.4100.10">
    <property type="entry name" value="2-methylcitrate dehydratase PrpD"/>
    <property type="match status" value="1"/>
</dbReference>
<dbReference type="Pfam" id="PF19305">
    <property type="entry name" value="MmgE_PrpD_C"/>
    <property type="match status" value="1"/>
</dbReference>
<evidence type="ECO:0000313" key="5">
    <source>
        <dbReference type="Proteomes" id="UP000829542"/>
    </source>
</evidence>
<feature type="domain" description="MmgE/PrpD C-terminal" evidence="3">
    <location>
        <begin position="267"/>
        <end position="419"/>
    </location>
</feature>
<dbReference type="EMBL" id="CP093379">
    <property type="protein sequence ID" value="UNM96921.1"/>
    <property type="molecule type" value="Genomic_DNA"/>
</dbReference>
<gene>
    <name evidence="4" type="ORF">MMG00_03455</name>
</gene>
<sequence length="454" mass="49949">MNSTEKLAQFIADSSYEDLPASVIETMKGLLLDWFGSAIAGSQFYPSNLFRHYAKHMGPEFGVSTIIGEEEGTSPYFAALVNGASGHLLEQDDLHNSSVFHPATVVFPAVLAAGEDLGVSGKDFLLASVMGYEAGIRIGEFLGLSHYQVFHTTSTVGSISSAIAVGKLMNFDSEQMLNLIGSAATQSAGLWAFLEDAADSKQLHTAKANANGILAAYMTREGLKGAKNALESLQGLGKGMSQDADATFLSDRLGERWASIETSFKYHASCRHTHPAGDALLQLLDEYQLDPKKITQVKAYVHQAAIDVLGAVTIPQTIHQAKFSMGTVMGLLAFYGKAGLFEFSQYALEDADVRAFREKVVMELDPQVDKAYPKEWQGKVSVKTDDEKEYCYFLQYPKGDPENPLTKAELEEKFNQLLLFSNSENLLTQQVEFITQIWQLETMPEIRMLRKFLS</sequence>
<dbReference type="InterPro" id="IPR045337">
    <property type="entry name" value="MmgE_PrpD_C"/>
</dbReference>
<dbReference type="SUPFAM" id="SSF103378">
    <property type="entry name" value="2-methylcitrate dehydratase PrpD"/>
    <property type="match status" value="1"/>
</dbReference>
<evidence type="ECO:0000313" key="4">
    <source>
        <dbReference type="EMBL" id="UNM96921.1"/>
    </source>
</evidence>
<dbReference type="InterPro" id="IPR042188">
    <property type="entry name" value="MmgE/PrpD_sf_2"/>
</dbReference>
<accession>A0ABY3X578</accession>
<dbReference type="PANTHER" id="PTHR16943:SF8">
    <property type="entry name" value="2-METHYLCITRATE DEHYDRATASE"/>
    <property type="match status" value="1"/>
</dbReference>
<dbReference type="Pfam" id="PF03972">
    <property type="entry name" value="MmgE_PrpD_N"/>
    <property type="match status" value="1"/>
</dbReference>
<evidence type="ECO:0000259" key="2">
    <source>
        <dbReference type="Pfam" id="PF03972"/>
    </source>
</evidence>
<evidence type="ECO:0000259" key="3">
    <source>
        <dbReference type="Pfam" id="PF19305"/>
    </source>
</evidence>
<name>A0ABY3X578_9GAMM</name>
<dbReference type="InterPro" id="IPR005656">
    <property type="entry name" value="MmgE_PrpD"/>
</dbReference>
<dbReference type="InterPro" id="IPR045336">
    <property type="entry name" value="MmgE_PrpD_N"/>
</dbReference>
<keyword evidence="5" id="KW-1185">Reference proteome</keyword>
<dbReference type="InterPro" id="IPR036148">
    <property type="entry name" value="MmgE/PrpD_sf"/>
</dbReference>
<dbReference type="PANTHER" id="PTHR16943">
    <property type="entry name" value="2-METHYLCITRATE DEHYDRATASE-RELATED"/>
    <property type="match status" value="1"/>
</dbReference>
<protein>
    <submittedName>
        <fullName evidence="4">MmgE/PrpD family protein</fullName>
    </submittedName>
</protein>
<dbReference type="InterPro" id="IPR042183">
    <property type="entry name" value="MmgE/PrpD_sf_1"/>
</dbReference>
<feature type="domain" description="MmgE/PrpD N-terminal" evidence="2">
    <location>
        <begin position="5"/>
        <end position="247"/>
    </location>
</feature>
<dbReference type="Gene3D" id="3.30.1330.120">
    <property type="entry name" value="2-methylcitrate dehydratase PrpD"/>
    <property type="match status" value="1"/>
</dbReference>
<evidence type="ECO:0000256" key="1">
    <source>
        <dbReference type="ARBA" id="ARBA00006174"/>
    </source>
</evidence>
<dbReference type="RefSeq" id="WP_242151440.1">
    <property type="nucleotide sequence ID" value="NZ_CP093379.1"/>
</dbReference>
<dbReference type="Proteomes" id="UP000829542">
    <property type="component" value="Chromosome"/>
</dbReference>
<proteinExistence type="inferred from homology"/>
<comment type="similarity">
    <text evidence="1">Belongs to the PrpD family.</text>
</comment>
<organism evidence="4 5">
    <name type="scientific">Ignatzschineria rhizosphaerae</name>
    <dbReference type="NCBI Taxonomy" id="2923279"/>
    <lineage>
        <taxon>Bacteria</taxon>
        <taxon>Pseudomonadati</taxon>
        <taxon>Pseudomonadota</taxon>
        <taxon>Gammaproteobacteria</taxon>
        <taxon>Cardiobacteriales</taxon>
        <taxon>Ignatzschineriaceae</taxon>
        <taxon>Ignatzschineria</taxon>
    </lineage>
</organism>